<evidence type="ECO:0000313" key="2">
    <source>
        <dbReference type="EMBL" id="QTD48205.1"/>
    </source>
</evidence>
<evidence type="ECO:0000256" key="1">
    <source>
        <dbReference type="SAM" id="MobiDB-lite"/>
    </source>
</evidence>
<evidence type="ECO:0000313" key="3">
    <source>
        <dbReference type="Proteomes" id="UP000663929"/>
    </source>
</evidence>
<sequence length="594" mass="65326">MAADEDDRFFVLDGVTSLYFYPDVLTKLNIDIVLEEPTARALWEERGYRGFALLPEGDVSFLAPGGDFEGVAPSEMGGNSLVHDGGFVFEVGDVRVDLRRFTIQRAALPWEWALLDAQGRTWFRLRHAHSELKLDRKRLELRHMDLALGPAWDGILKDPHLREANVGAGDLILNLALPERIYQFRGLCEPNFEGEVDIHLTQLGTVTVFANLDGKVAMAPSATLENVGVADVPWLRSIVPDGGISDPSEAGQHPYLIMAFYRMVDGRIVQVGYSDVKHAFFAVNSGCSCPGGQVLYVGCSDIYGASTNANRTYLAPRDEVTASTGEWTSLGSHFDGDPVDDRRDHSSAGHDSFEHRLFVQESVLQREEARYFVDAWYVVQGDIDIFNSMAYREVNPTEGTNWSFPPVAGMINGTVVDAWVPAGTMDIDEANVVVDTGEGHLNLAGKMFEESASSFRYEYALMNHDFDRRIQSFTLPLPEDVVVTDSAFFDGDEDAANDWTVAVEKDRVVWTAPDGADLDWGTMINFSLTCNGPPGSLNLELGVLEPGESNTLQAAGVGPVIACQSMLSFRKTLPSWPDAVGLLGLIETLNALCR</sequence>
<reference evidence="2" key="1">
    <citation type="submission" date="2021-03" db="EMBL/GenBank/DDBJ databases">
        <title>Acanthopleuribacteraceae sp. M133.</title>
        <authorList>
            <person name="Wang G."/>
        </authorList>
    </citation>
    <scope>NUCLEOTIDE SEQUENCE</scope>
    <source>
        <strain evidence="2">M133</strain>
    </source>
</reference>
<feature type="region of interest" description="Disordered" evidence="1">
    <location>
        <begin position="327"/>
        <end position="349"/>
    </location>
</feature>
<accession>A0A8A4TNN9</accession>
<dbReference type="RefSeq" id="WP_237377863.1">
    <property type="nucleotide sequence ID" value="NZ_CP071793.1"/>
</dbReference>
<dbReference type="KEGG" id="scor:J3U87_21680"/>
<name>A0A8A4TNN9_SULCO</name>
<feature type="compositionally biased region" description="Basic and acidic residues" evidence="1">
    <location>
        <begin position="334"/>
        <end position="349"/>
    </location>
</feature>
<dbReference type="Proteomes" id="UP000663929">
    <property type="component" value="Chromosome"/>
</dbReference>
<proteinExistence type="predicted"/>
<gene>
    <name evidence="2" type="ORF">J3U87_21680</name>
</gene>
<keyword evidence="3" id="KW-1185">Reference proteome</keyword>
<organism evidence="2 3">
    <name type="scientific">Sulfidibacter corallicola</name>
    <dbReference type="NCBI Taxonomy" id="2818388"/>
    <lineage>
        <taxon>Bacteria</taxon>
        <taxon>Pseudomonadati</taxon>
        <taxon>Acidobacteriota</taxon>
        <taxon>Holophagae</taxon>
        <taxon>Acanthopleuribacterales</taxon>
        <taxon>Acanthopleuribacteraceae</taxon>
        <taxon>Sulfidibacter</taxon>
    </lineage>
</organism>
<dbReference type="AlphaFoldDB" id="A0A8A4TNN9"/>
<protein>
    <submittedName>
        <fullName evidence="2">Uncharacterized protein</fullName>
    </submittedName>
</protein>
<dbReference type="EMBL" id="CP071793">
    <property type="protein sequence ID" value="QTD48205.1"/>
    <property type="molecule type" value="Genomic_DNA"/>
</dbReference>